<reference evidence="2 3" key="1">
    <citation type="submission" date="2014-04" db="EMBL/GenBank/DDBJ databases">
        <authorList>
            <consortium name="DOE Joint Genome Institute"/>
            <person name="Kuo A."/>
            <person name="Kohler A."/>
            <person name="Costa M.D."/>
            <person name="Nagy L.G."/>
            <person name="Floudas D."/>
            <person name="Copeland A."/>
            <person name="Barry K.W."/>
            <person name="Cichocki N."/>
            <person name="Veneault-Fourrey C."/>
            <person name="LaButti K."/>
            <person name="Lindquist E.A."/>
            <person name="Lipzen A."/>
            <person name="Lundell T."/>
            <person name="Morin E."/>
            <person name="Murat C."/>
            <person name="Sun H."/>
            <person name="Tunlid A."/>
            <person name="Henrissat B."/>
            <person name="Grigoriev I.V."/>
            <person name="Hibbett D.S."/>
            <person name="Martin F."/>
            <person name="Nordberg H.P."/>
            <person name="Cantor M.N."/>
            <person name="Hua S.X."/>
        </authorList>
    </citation>
    <scope>NUCLEOTIDE SEQUENCE [LARGE SCALE GENOMIC DNA]</scope>
    <source>
        <strain evidence="2 3">441</strain>
    </source>
</reference>
<feature type="transmembrane region" description="Helical" evidence="1">
    <location>
        <begin position="58"/>
        <end position="78"/>
    </location>
</feature>
<keyword evidence="1" id="KW-1133">Transmembrane helix</keyword>
<keyword evidence="1" id="KW-0812">Transmembrane</keyword>
<dbReference type="EMBL" id="KN833724">
    <property type="protein sequence ID" value="KIK23665.1"/>
    <property type="molecule type" value="Genomic_DNA"/>
</dbReference>
<dbReference type="AlphaFoldDB" id="A0A0C9YFL1"/>
<reference evidence="3" key="2">
    <citation type="submission" date="2015-01" db="EMBL/GenBank/DDBJ databases">
        <title>Evolutionary Origins and Diversification of the Mycorrhizal Mutualists.</title>
        <authorList>
            <consortium name="DOE Joint Genome Institute"/>
            <consortium name="Mycorrhizal Genomics Consortium"/>
            <person name="Kohler A."/>
            <person name="Kuo A."/>
            <person name="Nagy L.G."/>
            <person name="Floudas D."/>
            <person name="Copeland A."/>
            <person name="Barry K.W."/>
            <person name="Cichocki N."/>
            <person name="Veneault-Fourrey C."/>
            <person name="LaButti K."/>
            <person name="Lindquist E.A."/>
            <person name="Lipzen A."/>
            <person name="Lundell T."/>
            <person name="Morin E."/>
            <person name="Murat C."/>
            <person name="Riley R."/>
            <person name="Ohm R."/>
            <person name="Sun H."/>
            <person name="Tunlid A."/>
            <person name="Henrissat B."/>
            <person name="Grigoriev I.V."/>
            <person name="Hibbett D.S."/>
            <person name="Martin F."/>
        </authorList>
    </citation>
    <scope>NUCLEOTIDE SEQUENCE [LARGE SCALE GENOMIC DNA]</scope>
    <source>
        <strain evidence="3">441</strain>
    </source>
</reference>
<gene>
    <name evidence="2" type="ORF">PISMIDRAFT_451598</name>
</gene>
<dbReference type="OrthoDB" id="78669at2759"/>
<dbReference type="HOGENOM" id="CLU_1796372_0_0_1"/>
<proteinExistence type="predicted"/>
<keyword evidence="3" id="KW-1185">Reference proteome</keyword>
<keyword evidence="1" id="KW-0472">Membrane</keyword>
<protein>
    <submittedName>
        <fullName evidence="2">Unplaced genomic scaffold scaffold_40, whole genome shotgun sequence</fullName>
    </submittedName>
</protein>
<feature type="transmembrane region" description="Helical" evidence="1">
    <location>
        <begin position="28"/>
        <end position="46"/>
    </location>
</feature>
<evidence type="ECO:0000313" key="2">
    <source>
        <dbReference type="EMBL" id="KIK23665.1"/>
    </source>
</evidence>
<dbReference type="STRING" id="765257.A0A0C9YFL1"/>
<evidence type="ECO:0000256" key="1">
    <source>
        <dbReference type="SAM" id="Phobius"/>
    </source>
</evidence>
<name>A0A0C9YFL1_9AGAM</name>
<accession>A0A0C9YFL1</accession>
<organism evidence="2 3">
    <name type="scientific">Pisolithus microcarpus 441</name>
    <dbReference type="NCBI Taxonomy" id="765257"/>
    <lineage>
        <taxon>Eukaryota</taxon>
        <taxon>Fungi</taxon>
        <taxon>Dikarya</taxon>
        <taxon>Basidiomycota</taxon>
        <taxon>Agaricomycotina</taxon>
        <taxon>Agaricomycetes</taxon>
        <taxon>Agaricomycetidae</taxon>
        <taxon>Boletales</taxon>
        <taxon>Sclerodermatineae</taxon>
        <taxon>Pisolithaceae</taxon>
        <taxon>Pisolithus</taxon>
    </lineage>
</organism>
<evidence type="ECO:0000313" key="3">
    <source>
        <dbReference type="Proteomes" id="UP000054018"/>
    </source>
</evidence>
<dbReference type="Proteomes" id="UP000054018">
    <property type="component" value="Unassembled WGS sequence"/>
</dbReference>
<feature type="transmembrane region" description="Helical" evidence="1">
    <location>
        <begin position="90"/>
        <end position="112"/>
    </location>
</feature>
<sequence length="173" mass="19157">MAVPDARTRRKISLQPAKVISASLNSRSFPRLFVSDVLFVLTLFFAKEWLLSYDVGVFWVVMRVLAIGGLSTVVWEAFRSELAENKDVEWTALGLSSFLVFMQQASLYTALYRLSSPRVILFTHFSTSWVGAVVSSGSVSLVLPGSVHPDSSLTLSDSTTHSDILCIRFVFSV</sequence>